<keyword evidence="1" id="KW-0472">Membrane</keyword>
<organism evidence="2 3">
    <name type="scientific">Paenibacillus validus</name>
    <dbReference type="NCBI Taxonomy" id="44253"/>
    <lineage>
        <taxon>Bacteria</taxon>
        <taxon>Bacillati</taxon>
        <taxon>Bacillota</taxon>
        <taxon>Bacilli</taxon>
        <taxon>Bacillales</taxon>
        <taxon>Paenibacillaceae</taxon>
        <taxon>Paenibacillus</taxon>
    </lineage>
</organism>
<feature type="transmembrane region" description="Helical" evidence="1">
    <location>
        <begin position="7"/>
        <end position="28"/>
    </location>
</feature>
<keyword evidence="1" id="KW-0812">Transmembrane</keyword>
<keyword evidence="3" id="KW-1185">Reference proteome</keyword>
<protein>
    <submittedName>
        <fullName evidence="2">LPXTG cell wall anchor domain-containing protein</fullName>
    </submittedName>
</protein>
<keyword evidence="1" id="KW-1133">Transmembrane helix</keyword>
<accession>A0A7X3CWA4</accession>
<dbReference type="NCBIfam" id="TIGR01167">
    <property type="entry name" value="LPXTG_anchor"/>
    <property type="match status" value="1"/>
</dbReference>
<dbReference type="EMBL" id="WNZX01000039">
    <property type="protein sequence ID" value="MUG73992.1"/>
    <property type="molecule type" value="Genomic_DNA"/>
</dbReference>
<evidence type="ECO:0000313" key="3">
    <source>
        <dbReference type="Proteomes" id="UP000450917"/>
    </source>
</evidence>
<sequence length="69" mass="7772">MKWIEWVIAISLVVIGVSCLTMSATSMMNPATVNPYLYNLLRICMWIGIPALIAGLLYLIFKRKKGDPK</sequence>
<dbReference type="PROSITE" id="PS51257">
    <property type="entry name" value="PROKAR_LIPOPROTEIN"/>
    <property type="match status" value="1"/>
</dbReference>
<evidence type="ECO:0000256" key="1">
    <source>
        <dbReference type="SAM" id="Phobius"/>
    </source>
</evidence>
<feature type="transmembrane region" description="Helical" evidence="1">
    <location>
        <begin position="40"/>
        <end position="61"/>
    </location>
</feature>
<comment type="caution">
    <text evidence="2">The sequence shown here is derived from an EMBL/GenBank/DDBJ whole genome shotgun (WGS) entry which is preliminary data.</text>
</comment>
<dbReference type="Proteomes" id="UP000450917">
    <property type="component" value="Unassembled WGS sequence"/>
</dbReference>
<dbReference type="AlphaFoldDB" id="A0A7X3CWA4"/>
<proteinExistence type="predicted"/>
<name>A0A7X3CWA4_9BACL</name>
<reference evidence="2 3" key="1">
    <citation type="submission" date="2019-11" db="EMBL/GenBank/DDBJ databases">
        <title>Draft genome sequences of five Paenibacillus species of dairy origin.</title>
        <authorList>
            <person name="Olajide A.M."/>
            <person name="Chen S."/>
            <person name="Lapointe G."/>
        </authorList>
    </citation>
    <scope>NUCLEOTIDE SEQUENCE [LARGE SCALE GENOMIC DNA]</scope>
    <source>
        <strain evidence="2 3">2CS3</strain>
    </source>
</reference>
<evidence type="ECO:0000313" key="2">
    <source>
        <dbReference type="EMBL" id="MUG73992.1"/>
    </source>
</evidence>
<gene>
    <name evidence="2" type="ORF">GNP93_25725</name>
</gene>